<organism evidence="2 3">
    <name type="scientific">Bacillus mesophilum</name>
    <dbReference type="NCBI Taxonomy" id="1071718"/>
    <lineage>
        <taxon>Bacteria</taxon>
        <taxon>Bacillati</taxon>
        <taxon>Bacillota</taxon>
        <taxon>Bacilli</taxon>
        <taxon>Bacillales</taxon>
        <taxon>Bacillaceae</taxon>
        <taxon>Bacillus</taxon>
    </lineage>
</organism>
<dbReference type="PIRSF" id="PIRSF021383">
    <property type="entry name" value="YunB"/>
    <property type="match status" value="1"/>
</dbReference>
<comment type="caution">
    <text evidence="2">The sequence shown here is derived from an EMBL/GenBank/DDBJ whole genome shotgun (WGS) entry which is preliminary data.</text>
</comment>
<dbReference type="EMBL" id="WBOT01000002">
    <property type="protein sequence ID" value="KAB2333668.1"/>
    <property type="molecule type" value="Genomic_DNA"/>
</dbReference>
<evidence type="ECO:0000256" key="1">
    <source>
        <dbReference type="SAM" id="Phobius"/>
    </source>
</evidence>
<dbReference type="InterPro" id="IPR014197">
    <property type="entry name" value="Sporulation_prot_YunB"/>
</dbReference>
<evidence type="ECO:0000313" key="2">
    <source>
        <dbReference type="EMBL" id="KAB2333668.1"/>
    </source>
</evidence>
<accession>A0A7V7RMQ3</accession>
<dbReference type="AlphaFoldDB" id="A0A7V7RMQ3"/>
<protein>
    <submittedName>
        <fullName evidence="2">Sporulation protein YunB</fullName>
    </submittedName>
</protein>
<keyword evidence="1" id="KW-0812">Transmembrane</keyword>
<feature type="transmembrane region" description="Helical" evidence="1">
    <location>
        <begin position="36"/>
        <end position="55"/>
    </location>
</feature>
<dbReference type="NCBIfam" id="TIGR02832">
    <property type="entry name" value="spo_yunB"/>
    <property type="match status" value="1"/>
</dbReference>
<dbReference type="Pfam" id="PF09560">
    <property type="entry name" value="Spore_YunB"/>
    <property type="match status" value="1"/>
</dbReference>
<gene>
    <name evidence="2" type="primary">yunB</name>
    <name evidence="2" type="ORF">F7732_06160</name>
</gene>
<keyword evidence="1" id="KW-0472">Membrane</keyword>
<evidence type="ECO:0000313" key="3">
    <source>
        <dbReference type="Proteomes" id="UP000441354"/>
    </source>
</evidence>
<name>A0A7V7RMQ3_9BACI</name>
<dbReference type="Proteomes" id="UP000441354">
    <property type="component" value="Unassembled WGS sequence"/>
</dbReference>
<keyword evidence="3" id="KW-1185">Reference proteome</keyword>
<reference evidence="2 3" key="1">
    <citation type="journal article" date="2014" name="Arch. Microbiol.">
        <title>Bacillus mesophilum sp. nov., strain IITR-54T, a novel 4-chlorobiphenyl dechlorinating bacterium.</title>
        <authorList>
            <person name="Manickam N."/>
            <person name="Singh N.K."/>
            <person name="Bajaj A."/>
            <person name="Kumar R.M."/>
            <person name="Kaur G."/>
            <person name="Kaur N."/>
            <person name="Bala M."/>
            <person name="Kumar A."/>
            <person name="Mayilraj S."/>
        </authorList>
    </citation>
    <scope>NUCLEOTIDE SEQUENCE [LARGE SCALE GENOMIC DNA]</scope>
    <source>
        <strain evidence="2 3">IITR-54</strain>
    </source>
</reference>
<proteinExistence type="predicted"/>
<keyword evidence="1" id="KW-1133">Transmembrane helix</keyword>
<sequence length="273" mass="30890">MFYFPCTIIYCTKGGFHVFRRKRKGLFKGPLPAKHVFFISLILFVLLTFFGLLMIDEQIEPVLMDIAETRAKQFSAQAINDAITKELSETIDVNELIVRHGDGENAPYSFNQQVVNKVMSDTNRMVQEYLDLVEQGELEQFEAFRNDSYIDYEASHKEKGIIYRIPLGMATKQTLFSNLGPKVPIKFELLGHSMSNVETKILETGINNTYLEVYVKVQVQMKVIIPLVERDIVMENSVKVGDLFYPGKVPQYFNGGSSGQGDVNPVIIPQGGS</sequence>